<name>W1PIH1_AMBTC</name>
<dbReference type="EMBL" id="KI393807">
    <property type="protein sequence ID" value="ERN07426.1"/>
    <property type="molecule type" value="Genomic_DNA"/>
</dbReference>
<dbReference type="Gramene" id="ERN07426">
    <property type="protein sequence ID" value="ERN07426"/>
    <property type="gene ID" value="AMTR_s00019p00247400"/>
</dbReference>
<feature type="domain" description="EamA" evidence="7">
    <location>
        <begin position="180"/>
        <end position="318"/>
    </location>
</feature>
<evidence type="ECO:0000313" key="8">
    <source>
        <dbReference type="EMBL" id="ERN07426.1"/>
    </source>
</evidence>
<feature type="transmembrane region" description="Helical" evidence="6">
    <location>
        <begin position="209"/>
        <end position="229"/>
    </location>
</feature>
<feature type="domain" description="EamA" evidence="7">
    <location>
        <begin position="16"/>
        <end position="137"/>
    </location>
</feature>
<feature type="transmembrane region" description="Helical" evidence="6">
    <location>
        <begin position="76"/>
        <end position="95"/>
    </location>
</feature>
<evidence type="ECO:0000256" key="1">
    <source>
        <dbReference type="ARBA" id="ARBA00004141"/>
    </source>
</evidence>
<sequence length="348" mass="37471">MRGSGLVEGMQAYKPHLLLILMNLGIAGLLVLTKSALSTGMSAPVLLVYQHVVATLVLTPMAYFEREKRPPLSFKILGWACILAFLEIMVVQFLYTVSLRFISASFQSTVTNAETAVTLVLALVFGQEKLGFWRIEGQAKVLGVVTSTVGSTVMVLWTGPTILKTLHIDGGSPSLDHVTGGLMLVLAMLAESTWFLLMGPAVRMYPEGSLMAMMSCFGTIQTTIVAAITERKASSWAIDFGGGLELATILYGGALAQGLSYYALAWCINKKGPVFTIAFSPLSIIGSCLLETILFGEPIYLGSILGAMMVVGGLYLLLWAQAKEAKAEMRRSGDGGTSYESIRNDWET</sequence>
<dbReference type="HOGENOM" id="CLU_025359_1_0_1"/>
<dbReference type="GO" id="GO:0022857">
    <property type="term" value="F:transmembrane transporter activity"/>
    <property type="evidence" value="ECO:0007669"/>
    <property type="project" value="InterPro"/>
</dbReference>
<feature type="transmembrane region" description="Helical" evidence="6">
    <location>
        <begin position="177"/>
        <end position="197"/>
    </location>
</feature>
<feature type="transmembrane region" description="Helical" evidence="6">
    <location>
        <begin position="249"/>
        <end position="267"/>
    </location>
</feature>
<keyword evidence="4 6" id="KW-1133">Transmembrane helix</keyword>
<evidence type="ECO:0000313" key="9">
    <source>
        <dbReference type="Proteomes" id="UP000017836"/>
    </source>
</evidence>
<evidence type="ECO:0000256" key="3">
    <source>
        <dbReference type="ARBA" id="ARBA00022692"/>
    </source>
</evidence>
<evidence type="ECO:0000256" key="2">
    <source>
        <dbReference type="ARBA" id="ARBA00007635"/>
    </source>
</evidence>
<dbReference type="InterPro" id="IPR030184">
    <property type="entry name" value="WAT1-related"/>
</dbReference>
<dbReference type="Proteomes" id="UP000017836">
    <property type="component" value="Unassembled WGS sequence"/>
</dbReference>
<feature type="transmembrane region" description="Helical" evidence="6">
    <location>
        <begin position="137"/>
        <end position="157"/>
    </location>
</feature>
<feature type="transmembrane region" description="Helical" evidence="6">
    <location>
        <begin position="299"/>
        <end position="320"/>
    </location>
</feature>
<keyword evidence="3 6" id="KW-0812">Transmembrane</keyword>
<evidence type="ECO:0000259" key="7">
    <source>
        <dbReference type="Pfam" id="PF00892"/>
    </source>
</evidence>
<protein>
    <recommendedName>
        <fullName evidence="6">WAT1-related protein</fullName>
    </recommendedName>
</protein>
<dbReference type="PANTHER" id="PTHR31218">
    <property type="entry name" value="WAT1-RELATED PROTEIN"/>
    <property type="match status" value="1"/>
</dbReference>
<keyword evidence="5 6" id="KW-0472">Membrane</keyword>
<dbReference type="AlphaFoldDB" id="W1PIH1"/>
<evidence type="ECO:0000256" key="4">
    <source>
        <dbReference type="ARBA" id="ARBA00022989"/>
    </source>
</evidence>
<gene>
    <name evidence="8" type="ORF">AMTR_s00019p00247400</name>
</gene>
<reference evidence="9" key="1">
    <citation type="journal article" date="2013" name="Science">
        <title>The Amborella genome and the evolution of flowering plants.</title>
        <authorList>
            <consortium name="Amborella Genome Project"/>
        </authorList>
    </citation>
    <scope>NUCLEOTIDE SEQUENCE [LARGE SCALE GENOMIC DNA]</scope>
</reference>
<organism evidence="8 9">
    <name type="scientific">Amborella trichopoda</name>
    <dbReference type="NCBI Taxonomy" id="13333"/>
    <lineage>
        <taxon>Eukaryota</taxon>
        <taxon>Viridiplantae</taxon>
        <taxon>Streptophyta</taxon>
        <taxon>Embryophyta</taxon>
        <taxon>Tracheophyta</taxon>
        <taxon>Spermatophyta</taxon>
        <taxon>Magnoliopsida</taxon>
        <taxon>Amborellales</taxon>
        <taxon>Amborellaceae</taxon>
        <taxon>Amborella</taxon>
    </lineage>
</organism>
<comment type="subcellular location">
    <subcellularLocation>
        <location evidence="1 6">Membrane</location>
        <topology evidence="1 6">Multi-pass membrane protein</topology>
    </subcellularLocation>
</comment>
<evidence type="ECO:0000256" key="6">
    <source>
        <dbReference type="RuleBase" id="RU363077"/>
    </source>
</evidence>
<evidence type="ECO:0000256" key="5">
    <source>
        <dbReference type="ARBA" id="ARBA00023136"/>
    </source>
</evidence>
<feature type="transmembrane region" description="Helical" evidence="6">
    <location>
        <begin position="12"/>
        <end position="33"/>
    </location>
</feature>
<keyword evidence="9" id="KW-1185">Reference proteome</keyword>
<proteinExistence type="inferred from homology"/>
<feature type="transmembrane region" description="Helical" evidence="6">
    <location>
        <begin position="274"/>
        <end position="293"/>
    </location>
</feature>
<accession>W1PIH1</accession>
<dbReference type="InterPro" id="IPR000620">
    <property type="entry name" value="EamA_dom"/>
</dbReference>
<feature type="transmembrane region" description="Helical" evidence="6">
    <location>
        <begin position="45"/>
        <end position="64"/>
    </location>
</feature>
<dbReference type="OMA" id="WAKANDM"/>
<comment type="similarity">
    <text evidence="2 6">Belongs to the drug/metabolite transporter (DMT) superfamily. Plant drug/metabolite exporter (P-DME) (TC 2.A.7.4) family.</text>
</comment>
<dbReference type="InterPro" id="IPR037185">
    <property type="entry name" value="EmrE-like"/>
</dbReference>
<dbReference type="eggNOG" id="ENOG502SK1T">
    <property type="taxonomic scope" value="Eukaryota"/>
</dbReference>
<dbReference type="Pfam" id="PF00892">
    <property type="entry name" value="EamA"/>
    <property type="match status" value="2"/>
</dbReference>
<dbReference type="GO" id="GO:0005886">
    <property type="term" value="C:plasma membrane"/>
    <property type="evidence" value="ECO:0000318"/>
    <property type="project" value="GO_Central"/>
</dbReference>
<dbReference type="SUPFAM" id="SSF103481">
    <property type="entry name" value="Multidrug resistance efflux transporter EmrE"/>
    <property type="match status" value="2"/>
</dbReference>